<sequence>MSNTPFQPVRGIIKKEPFSIFSAIDEKPLIDPMNSTFVSNRENSQLQPGSSIGTTQVEDIEYCTISGKKPYFNLILAKSHVSRPYQVFVPTKFLSGLPSALVPMVLASRGKKWNTFYHGDSSAKRFIWKRFVIDNDLKIGDCCFFELKECTTAKLEFKVIILRGSLPFGLEAGKGDTPETPIVIE</sequence>
<keyword evidence="2" id="KW-0805">Transcription regulation</keyword>
<dbReference type="GO" id="GO:0003677">
    <property type="term" value="F:DNA binding"/>
    <property type="evidence" value="ECO:0007669"/>
    <property type="project" value="UniProtKB-KW"/>
</dbReference>
<dbReference type="PANTHER" id="PTHR31391">
    <property type="entry name" value="B3 DOMAIN-CONTAINING PROTEIN OS11G0197600-RELATED"/>
    <property type="match status" value="1"/>
</dbReference>
<dbReference type="InterPro" id="IPR015300">
    <property type="entry name" value="DNA-bd_pseudobarrel_sf"/>
</dbReference>
<dbReference type="Pfam" id="PF02362">
    <property type="entry name" value="B3"/>
    <property type="match status" value="1"/>
</dbReference>
<feature type="domain" description="TF-B3" evidence="6">
    <location>
        <begin position="72"/>
        <end position="165"/>
    </location>
</feature>
<dbReference type="SUPFAM" id="SSF101936">
    <property type="entry name" value="DNA-binding pseudobarrel domain"/>
    <property type="match status" value="1"/>
</dbReference>
<evidence type="ECO:0000256" key="1">
    <source>
        <dbReference type="ARBA" id="ARBA00004123"/>
    </source>
</evidence>
<evidence type="ECO:0000256" key="4">
    <source>
        <dbReference type="ARBA" id="ARBA00023163"/>
    </source>
</evidence>
<dbReference type="Proteomes" id="UP001630127">
    <property type="component" value="Unassembled WGS sequence"/>
</dbReference>
<organism evidence="7 8">
    <name type="scientific">Cinchona calisaya</name>
    <dbReference type="NCBI Taxonomy" id="153742"/>
    <lineage>
        <taxon>Eukaryota</taxon>
        <taxon>Viridiplantae</taxon>
        <taxon>Streptophyta</taxon>
        <taxon>Embryophyta</taxon>
        <taxon>Tracheophyta</taxon>
        <taxon>Spermatophyta</taxon>
        <taxon>Magnoliopsida</taxon>
        <taxon>eudicotyledons</taxon>
        <taxon>Gunneridae</taxon>
        <taxon>Pentapetalae</taxon>
        <taxon>asterids</taxon>
        <taxon>lamiids</taxon>
        <taxon>Gentianales</taxon>
        <taxon>Rubiaceae</taxon>
        <taxon>Cinchonoideae</taxon>
        <taxon>Cinchoneae</taxon>
        <taxon>Cinchona</taxon>
    </lineage>
</organism>
<keyword evidence="8" id="KW-1185">Reference proteome</keyword>
<dbReference type="Gene3D" id="2.40.330.10">
    <property type="entry name" value="DNA-binding pseudobarrel domain"/>
    <property type="match status" value="1"/>
</dbReference>
<evidence type="ECO:0000256" key="2">
    <source>
        <dbReference type="ARBA" id="ARBA00023015"/>
    </source>
</evidence>
<dbReference type="EMBL" id="JBJUIK010000016">
    <property type="protein sequence ID" value="KAL3500137.1"/>
    <property type="molecule type" value="Genomic_DNA"/>
</dbReference>
<comment type="caution">
    <text evidence="7">The sequence shown here is derived from an EMBL/GenBank/DDBJ whole genome shotgun (WGS) entry which is preliminary data.</text>
</comment>
<gene>
    <name evidence="7" type="ORF">ACH5RR_039230</name>
</gene>
<reference evidence="7 8" key="1">
    <citation type="submission" date="2024-11" db="EMBL/GenBank/DDBJ databases">
        <title>A near-complete genome assembly of Cinchona calisaya.</title>
        <authorList>
            <person name="Lian D.C."/>
            <person name="Zhao X.W."/>
            <person name="Wei L."/>
        </authorList>
    </citation>
    <scope>NUCLEOTIDE SEQUENCE [LARGE SCALE GENOMIC DNA]</scope>
    <source>
        <tissue evidence="7">Nenye</tissue>
    </source>
</reference>
<evidence type="ECO:0000313" key="7">
    <source>
        <dbReference type="EMBL" id="KAL3500137.1"/>
    </source>
</evidence>
<dbReference type="GO" id="GO:0005634">
    <property type="term" value="C:nucleus"/>
    <property type="evidence" value="ECO:0007669"/>
    <property type="project" value="UniProtKB-SubCell"/>
</dbReference>
<dbReference type="InterPro" id="IPR003340">
    <property type="entry name" value="B3_DNA-bd"/>
</dbReference>
<proteinExistence type="predicted"/>
<evidence type="ECO:0000256" key="5">
    <source>
        <dbReference type="ARBA" id="ARBA00023242"/>
    </source>
</evidence>
<dbReference type="PROSITE" id="PS50863">
    <property type="entry name" value="B3"/>
    <property type="match status" value="1"/>
</dbReference>
<evidence type="ECO:0000259" key="6">
    <source>
        <dbReference type="PROSITE" id="PS50863"/>
    </source>
</evidence>
<keyword evidence="3" id="KW-0238">DNA-binding</keyword>
<evidence type="ECO:0000313" key="8">
    <source>
        <dbReference type="Proteomes" id="UP001630127"/>
    </source>
</evidence>
<accession>A0ABD2Y135</accession>
<evidence type="ECO:0000256" key="3">
    <source>
        <dbReference type="ARBA" id="ARBA00023125"/>
    </source>
</evidence>
<comment type="subcellular location">
    <subcellularLocation>
        <location evidence="1">Nucleus</location>
    </subcellularLocation>
</comment>
<dbReference type="PANTHER" id="PTHR31391:SF64">
    <property type="entry name" value="B3 DOMAIN-CONTAINING PROTEIN OS06G0112300"/>
    <property type="match status" value="1"/>
</dbReference>
<keyword evidence="5" id="KW-0539">Nucleus</keyword>
<dbReference type="InterPro" id="IPR044837">
    <property type="entry name" value="REM16-like"/>
</dbReference>
<dbReference type="AlphaFoldDB" id="A0ABD2Y135"/>
<keyword evidence="4" id="KW-0804">Transcription</keyword>
<name>A0ABD2Y135_9GENT</name>
<protein>
    <recommendedName>
        <fullName evidence="6">TF-B3 domain-containing protein</fullName>
    </recommendedName>
</protein>
<dbReference type="CDD" id="cd10017">
    <property type="entry name" value="B3_DNA"/>
    <property type="match status" value="1"/>
</dbReference>